<dbReference type="OrthoDB" id="9780884at2"/>
<dbReference type="SUPFAM" id="SSF56300">
    <property type="entry name" value="Metallo-dependent phosphatases"/>
    <property type="match status" value="1"/>
</dbReference>
<name>A0A6I1MUP8_9CLOT</name>
<keyword evidence="3" id="KW-0812">Transmembrane</keyword>
<keyword evidence="3" id="KW-1133">Transmembrane helix</keyword>
<dbReference type="GO" id="GO:0046872">
    <property type="term" value="F:metal ion binding"/>
    <property type="evidence" value="ECO:0007669"/>
    <property type="project" value="UniProtKB-KW"/>
</dbReference>
<evidence type="ECO:0000259" key="4">
    <source>
        <dbReference type="Pfam" id="PF00149"/>
    </source>
</evidence>
<dbReference type="GO" id="GO:0016020">
    <property type="term" value="C:membrane"/>
    <property type="evidence" value="ECO:0007669"/>
    <property type="project" value="GOC"/>
</dbReference>
<evidence type="ECO:0000313" key="6">
    <source>
        <dbReference type="Proteomes" id="UP000430345"/>
    </source>
</evidence>
<comment type="caution">
    <text evidence="5">The sequence shown here is derived from an EMBL/GenBank/DDBJ whole genome shotgun (WGS) entry which is preliminary data.</text>
</comment>
<keyword evidence="2" id="KW-0378">Hydrolase</keyword>
<dbReference type="Gene3D" id="3.60.21.10">
    <property type="match status" value="1"/>
</dbReference>
<accession>A0A6I1MUP8</accession>
<evidence type="ECO:0000256" key="2">
    <source>
        <dbReference type="ARBA" id="ARBA00022801"/>
    </source>
</evidence>
<dbReference type="InterPro" id="IPR029052">
    <property type="entry name" value="Metallo-depent_PP-like"/>
</dbReference>
<proteinExistence type="predicted"/>
<feature type="domain" description="Calcineurin-like phosphoesterase" evidence="4">
    <location>
        <begin position="51"/>
        <end position="237"/>
    </location>
</feature>
<dbReference type="RefSeq" id="WP_152891141.1">
    <property type="nucleotide sequence ID" value="NZ_WHJC01000244.1"/>
</dbReference>
<dbReference type="AlphaFoldDB" id="A0A6I1MUP8"/>
<dbReference type="EMBL" id="WHJC01000244">
    <property type="protein sequence ID" value="MPQ44561.1"/>
    <property type="molecule type" value="Genomic_DNA"/>
</dbReference>
<dbReference type="Proteomes" id="UP000430345">
    <property type="component" value="Unassembled WGS sequence"/>
</dbReference>
<evidence type="ECO:0000256" key="1">
    <source>
        <dbReference type="ARBA" id="ARBA00022723"/>
    </source>
</evidence>
<dbReference type="InterPro" id="IPR051158">
    <property type="entry name" value="Metallophosphoesterase_sf"/>
</dbReference>
<keyword evidence="3" id="KW-0472">Membrane</keyword>
<feature type="transmembrane region" description="Helical" evidence="3">
    <location>
        <begin position="7"/>
        <end position="27"/>
    </location>
</feature>
<dbReference type="GO" id="GO:0008758">
    <property type="term" value="F:UDP-2,3-diacylglucosamine hydrolase activity"/>
    <property type="evidence" value="ECO:0007669"/>
    <property type="project" value="TreeGrafter"/>
</dbReference>
<organism evidence="5 6">
    <name type="scientific">Clostridium tarantellae</name>
    <dbReference type="NCBI Taxonomy" id="39493"/>
    <lineage>
        <taxon>Bacteria</taxon>
        <taxon>Bacillati</taxon>
        <taxon>Bacillota</taxon>
        <taxon>Clostridia</taxon>
        <taxon>Eubacteriales</taxon>
        <taxon>Clostridiaceae</taxon>
        <taxon>Clostridium</taxon>
    </lineage>
</organism>
<keyword evidence="6" id="KW-1185">Reference proteome</keyword>
<dbReference type="PANTHER" id="PTHR31302:SF31">
    <property type="entry name" value="PHOSPHODIESTERASE YAEI"/>
    <property type="match status" value="1"/>
</dbReference>
<protein>
    <submittedName>
        <fullName evidence="5">Metallophosphoesterase</fullName>
    </submittedName>
</protein>
<evidence type="ECO:0000256" key="3">
    <source>
        <dbReference type="SAM" id="Phobius"/>
    </source>
</evidence>
<dbReference type="InterPro" id="IPR004843">
    <property type="entry name" value="Calcineurin-like_PHP"/>
</dbReference>
<gene>
    <name evidence="5" type="ORF">GBZ86_12490</name>
</gene>
<evidence type="ECO:0000313" key="5">
    <source>
        <dbReference type="EMBL" id="MPQ44561.1"/>
    </source>
</evidence>
<sequence>MKNLQQVTNAIIGTSIVATATIGYFIYENNKLSISNLEIISNKIPKSFKDFKILHLTDLHGKIFGKNNSKLINKIKELNPDIIVATGDMFSVCMDEKEVFLNLCKNLRNYYPIYYSLGNHETIVKTSTNFNERTWFCYYIDKLKQIGVIVIDNAKVNLVKGQDKINIYGLSLPIKYYRRRFTADRKKKLPVSKQILDNFIGECNKKNFNILLAHNPLHYDAYRAWGSDITFSGHIHGGVVRLPIIKGIFSPEVDFFPKYKEGIYLKENSALVVGRGLGNSSLKVRVLNPPEIVIITLK</sequence>
<keyword evidence="1" id="KW-0479">Metal-binding</keyword>
<dbReference type="PANTHER" id="PTHR31302">
    <property type="entry name" value="TRANSMEMBRANE PROTEIN WITH METALLOPHOSPHOESTERASE DOMAIN-RELATED"/>
    <property type="match status" value="1"/>
</dbReference>
<dbReference type="GO" id="GO:0009245">
    <property type="term" value="P:lipid A biosynthetic process"/>
    <property type="evidence" value="ECO:0007669"/>
    <property type="project" value="TreeGrafter"/>
</dbReference>
<reference evidence="5 6" key="1">
    <citation type="submission" date="2019-10" db="EMBL/GenBank/DDBJ databases">
        <title>The Genome Sequence of Clostridium tarantellae Isolated from Fish Brain.</title>
        <authorList>
            <person name="Bano L."/>
            <person name="Kiel M."/>
            <person name="Sales G."/>
            <person name="Doxey A.C."/>
            <person name="Mansfield M.J."/>
            <person name="Schiavone M."/>
            <person name="Rossetto O."/>
            <person name="Pirazzini M."/>
            <person name="Dobrindt U."/>
            <person name="Montecucco C."/>
        </authorList>
    </citation>
    <scope>NUCLEOTIDE SEQUENCE [LARGE SCALE GENOMIC DNA]</scope>
    <source>
        <strain evidence="5 6">DSM 3997</strain>
    </source>
</reference>
<dbReference type="Pfam" id="PF00149">
    <property type="entry name" value="Metallophos"/>
    <property type="match status" value="1"/>
</dbReference>